<feature type="signal peptide" evidence="1">
    <location>
        <begin position="1"/>
        <end position="19"/>
    </location>
</feature>
<gene>
    <name evidence="2" type="ORF">GQ466_20045</name>
</gene>
<name>A0A6I4WB21_9ACTN</name>
<dbReference type="EMBL" id="WUTW01000004">
    <property type="protein sequence ID" value="MXQ66313.1"/>
    <property type="molecule type" value="Genomic_DNA"/>
</dbReference>
<reference evidence="2 3" key="1">
    <citation type="submission" date="2019-12" db="EMBL/GenBank/DDBJ databases">
        <title>Nocardia macrotermitis sp. nov. and Nocardia aurantia sp. nov., isolated from the gut of the fungus growing-termite Macrotermes natalensis.</title>
        <authorList>
            <person name="Christine B."/>
            <person name="Rene B."/>
        </authorList>
    </citation>
    <scope>NUCLEOTIDE SEQUENCE [LARGE SCALE GENOMIC DNA]</scope>
    <source>
        <strain evidence="2 3">DSM 102126</strain>
    </source>
</reference>
<evidence type="ECO:0000313" key="3">
    <source>
        <dbReference type="Proteomes" id="UP000431901"/>
    </source>
</evidence>
<keyword evidence="1" id="KW-0732">Signal</keyword>
<keyword evidence="3" id="KW-1185">Reference proteome</keyword>
<sequence length="188" mass="19562">MHKRATNALLATVTGSALAGMMVAGVVNASTEDHTTKATGTTAAATQTTHAKKAPAKKKALLTGSTTASYFWDDGSGVNGDTGAPASGKPMQKGMFASPSWPMNTKVKVSYEGRSVTGFVGDVGPGEPSHRGVMLDLDTYTFRHLIDGKKPNSKYDTGTSEGHIKGVKYEVLKWGHGPGKKGTPKPLG</sequence>
<evidence type="ECO:0000313" key="2">
    <source>
        <dbReference type="EMBL" id="MXQ66313.1"/>
    </source>
</evidence>
<comment type="caution">
    <text evidence="2">The sequence shown here is derived from an EMBL/GenBank/DDBJ whole genome shotgun (WGS) entry which is preliminary data.</text>
</comment>
<evidence type="ECO:0000256" key="1">
    <source>
        <dbReference type="SAM" id="SignalP"/>
    </source>
</evidence>
<accession>A0A6I4WB21</accession>
<dbReference type="AlphaFoldDB" id="A0A6I4WB21"/>
<feature type="chain" id="PRO_5038555708" evidence="1">
    <location>
        <begin position="20"/>
        <end position="188"/>
    </location>
</feature>
<organism evidence="2 3">
    <name type="scientific">Actinomadura rayongensis</name>
    <dbReference type="NCBI Taxonomy" id="1429076"/>
    <lineage>
        <taxon>Bacteria</taxon>
        <taxon>Bacillati</taxon>
        <taxon>Actinomycetota</taxon>
        <taxon>Actinomycetes</taxon>
        <taxon>Streptosporangiales</taxon>
        <taxon>Thermomonosporaceae</taxon>
        <taxon>Actinomadura</taxon>
    </lineage>
</organism>
<protein>
    <submittedName>
        <fullName evidence="2">Uncharacterized protein</fullName>
    </submittedName>
</protein>
<dbReference type="RefSeq" id="WP_161104522.1">
    <property type="nucleotide sequence ID" value="NZ_JBHLYI010000007.1"/>
</dbReference>
<proteinExistence type="predicted"/>
<dbReference type="Proteomes" id="UP000431901">
    <property type="component" value="Unassembled WGS sequence"/>
</dbReference>
<dbReference type="OrthoDB" id="3423851at2"/>